<feature type="transmembrane region" description="Helical" evidence="1">
    <location>
        <begin position="341"/>
        <end position="365"/>
    </location>
</feature>
<dbReference type="EMBL" id="JABXBU010000003">
    <property type="protein sequence ID" value="KAF8792441.1"/>
    <property type="molecule type" value="Genomic_DNA"/>
</dbReference>
<feature type="transmembrane region" description="Helical" evidence="1">
    <location>
        <begin position="310"/>
        <end position="329"/>
    </location>
</feature>
<proteinExistence type="predicted"/>
<keyword evidence="3" id="KW-1185">Reference proteome</keyword>
<keyword evidence="1" id="KW-1133">Transmembrane helix</keyword>
<name>A0A8T0FN03_ARGBR</name>
<reference evidence="2" key="1">
    <citation type="journal article" date="2020" name="bioRxiv">
        <title>Chromosome-level reference genome of the European wasp spider Argiope bruennichi: a resource for studies on range expansion and evolutionary adaptation.</title>
        <authorList>
            <person name="Sheffer M.M."/>
            <person name="Hoppe A."/>
            <person name="Krehenwinkel H."/>
            <person name="Uhl G."/>
            <person name="Kuss A.W."/>
            <person name="Jensen L."/>
            <person name="Jensen C."/>
            <person name="Gillespie R.G."/>
            <person name="Hoff K.J."/>
            <person name="Prost S."/>
        </authorList>
    </citation>
    <scope>NUCLEOTIDE SEQUENCE</scope>
</reference>
<organism evidence="2 3">
    <name type="scientific">Argiope bruennichi</name>
    <name type="common">Wasp spider</name>
    <name type="synonym">Aranea bruennichi</name>
    <dbReference type="NCBI Taxonomy" id="94029"/>
    <lineage>
        <taxon>Eukaryota</taxon>
        <taxon>Metazoa</taxon>
        <taxon>Ecdysozoa</taxon>
        <taxon>Arthropoda</taxon>
        <taxon>Chelicerata</taxon>
        <taxon>Arachnida</taxon>
        <taxon>Araneae</taxon>
        <taxon>Araneomorphae</taxon>
        <taxon>Entelegynae</taxon>
        <taxon>Araneoidea</taxon>
        <taxon>Araneidae</taxon>
        <taxon>Argiope</taxon>
    </lineage>
</organism>
<feature type="transmembrane region" description="Helical" evidence="1">
    <location>
        <begin position="257"/>
        <end position="281"/>
    </location>
</feature>
<keyword evidence="1" id="KW-0812">Transmembrane</keyword>
<evidence type="ECO:0000256" key="1">
    <source>
        <dbReference type="SAM" id="Phobius"/>
    </source>
</evidence>
<dbReference type="AlphaFoldDB" id="A0A8T0FN03"/>
<accession>A0A8T0FN03</accession>
<evidence type="ECO:0000313" key="2">
    <source>
        <dbReference type="EMBL" id="KAF8792441.1"/>
    </source>
</evidence>
<keyword evidence="1" id="KW-0472">Membrane</keyword>
<reference evidence="2" key="2">
    <citation type="submission" date="2020-06" db="EMBL/GenBank/DDBJ databases">
        <authorList>
            <person name="Sheffer M."/>
        </authorList>
    </citation>
    <scope>NUCLEOTIDE SEQUENCE</scope>
</reference>
<comment type="caution">
    <text evidence="2">The sequence shown here is derived from an EMBL/GenBank/DDBJ whole genome shotgun (WGS) entry which is preliminary data.</text>
</comment>
<gene>
    <name evidence="2" type="ORF">HNY73_004033</name>
</gene>
<evidence type="ECO:0000313" key="3">
    <source>
        <dbReference type="Proteomes" id="UP000807504"/>
    </source>
</evidence>
<dbReference type="Proteomes" id="UP000807504">
    <property type="component" value="Unassembled WGS sequence"/>
</dbReference>
<sequence length="399" mass="46086">MRVLPFGVSVESLAIWCARWRIGHGVRDVGLWPFGLLWSLWPFGVRVWSLWPFGVRVWSLWPFGVRVWSLWPFGGECGVGHLVVCGSLAFGWVWSFGHLGASVEFWAFGGCECGGFWPLVCECGVFGHLVCECGAFDLVVRVWRLWPFGVRVWRLWPFGVRVWRLWPFGVRVWRLWPFGVRVWRLWPFGVRVWRLWPFGVRVWRLAWCGCGLAIWEAFGLGVRVWEVGPWFWRVWRLGHLVCECGGFGHLGVEVWRLWPFGVGCGGFGHLVCGVVLAIGGLWGFGHWWGWLWALRGVAIWWALDLVGVRWVWPFGLGAVWLWPLAVRVWGRLWPLVCELGLWFVGCGGLAICVRLLEALAMVAVWRRVGMVLGCVERWPFVCGVEAFPFDWDFRQLAFT</sequence>
<protein>
    <submittedName>
        <fullName evidence="2">Uncharacterized protein</fullName>
    </submittedName>
</protein>